<feature type="transmembrane region" description="Helical" evidence="1">
    <location>
        <begin position="37"/>
        <end position="60"/>
    </location>
</feature>
<dbReference type="RefSeq" id="WP_185025192.1">
    <property type="nucleotide sequence ID" value="NZ_JACHMQ010000001.1"/>
</dbReference>
<dbReference type="Proteomes" id="UP000546324">
    <property type="component" value="Unassembled WGS sequence"/>
</dbReference>
<dbReference type="EMBL" id="JACHMQ010000001">
    <property type="protein sequence ID" value="MBB6395742.1"/>
    <property type="molecule type" value="Genomic_DNA"/>
</dbReference>
<keyword evidence="1" id="KW-0472">Membrane</keyword>
<proteinExistence type="predicted"/>
<name>A0A7X0FXU7_9ACTN</name>
<dbReference type="AlphaFoldDB" id="A0A7X0FXU7"/>
<evidence type="ECO:0008006" key="4">
    <source>
        <dbReference type="Google" id="ProtNLM"/>
    </source>
</evidence>
<comment type="caution">
    <text evidence="2">The sequence shown here is derived from an EMBL/GenBank/DDBJ whole genome shotgun (WGS) entry which is preliminary data.</text>
</comment>
<reference evidence="2 3" key="1">
    <citation type="submission" date="2020-08" db="EMBL/GenBank/DDBJ databases">
        <title>Sequencing the genomes of 1000 actinobacteria strains.</title>
        <authorList>
            <person name="Klenk H.-P."/>
        </authorList>
    </citation>
    <scope>NUCLEOTIDE SEQUENCE [LARGE SCALE GENOMIC DNA]</scope>
    <source>
        <strain evidence="2 3">DSM 43675</strain>
    </source>
</reference>
<keyword evidence="3" id="KW-1185">Reference proteome</keyword>
<keyword evidence="1" id="KW-1133">Transmembrane helix</keyword>
<evidence type="ECO:0000256" key="1">
    <source>
        <dbReference type="SAM" id="Phobius"/>
    </source>
</evidence>
<accession>A0A7X0FXU7</accession>
<evidence type="ECO:0000313" key="3">
    <source>
        <dbReference type="Proteomes" id="UP000546324"/>
    </source>
</evidence>
<protein>
    <recommendedName>
        <fullName evidence="4">DinB-like domain-containing protein</fullName>
    </recommendedName>
</protein>
<keyword evidence="1" id="KW-0812">Transmembrane</keyword>
<gene>
    <name evidence="2" type="ORF">BKA00_002656</name>
</gene>
<organism evidence="2 3">
    <name type="scientific">Actinomadura coerulea</name>
    <dbReference type="NCBI Taxonomy" id="46159"/>
    <lineage>
        <taxon>Bacteria</taxon>
        <taxon>Bacillati</taxon>
        <taxon>Actinomycetota</taxon>
        <taxon>Actinomycetes</taxon>
        <taxon>Streptosporangiales</taxon>
        <taxon>Thermomonosporaceae</taxon>
        <taxon>Actinomadura</taxon>
    </lineage>
</organism>
<evidence type="ECO:0000313" key="2">
    <source>
        <dbReference type="EMBL" id="MBB6395742.1"/>
    </source>
</evidence>
<sequence length="159" mass="16280">MDTAPLRDAYRDLLDAAATAGSGAVPPPGEWSVEQTLAHVSIVSAVTISAVSAVASAAIATYDNRMAQEPWTIERVIAQAGGGAGLRDRIALQADALCVLGPMLGDAELDTPVPTRLVSNGDLLVDQPVPLRDLLGGLAETELPGHTRQILALAPSGPG</sequence>